<dbReference type="Proteomes" id="UP000290602">
    <property type="component" value="Unassembled WGS sequence"/>
</dbReference>
<dbReference type="Pfam" id="PF01569">
    <property type="entry name" value="PAP2"/>
    <property type="match status" value="1"/>
</dbReference>
<organism evidence="2 3">
    <name type="scientific">Levilactobacillus suantsaii</name>
    <dbReference type="NCBI Taxonomy" id="2292255"/>
    <lineage>
        <taxon>Bacteria</taxon>
        <taxon>Bacillati</taxon>
        <taxon>Bacillota</taxon>
        <taxon>Bacilli</taxon>
        <taxon>Lactobacillales</taxon>
        <taxon>Lactobacillaceae</taxon>
        <taxon>Levilactobacillus</taxon>
    </lineage>
</organism>
<dbReference type="InterPro" id="IPR000326">
    <property type="entry name" value="PAP2/HPO"/>
</dbReference>
<sequence length="209" mass="23325">MPKISRLRWQLTWLAALLFGLDLWGVVTHQAWVHALDTTVSQAIRQPVSTSLTKLVTAITTTGNPHGTFWTTVLLAAGLLIFRRYQGACFLVVNVVVFAVLGNPLVKHLVQRARPAVHQLVHETSYSFPSGHAITVMVLWGSVIILLATTLPHHPHWRRLLIGLASIWIIVMGVSRVFVGVHYPTDVLAGWLLGFCCLTLSQWLFTLRK</sequence>
<evidence type="ECO:0000313" key="3">
    <source>
        <dbReference type="Proteomes" id="UP000290602"/>
    </source>
</evidence>
<protein>
    <submittedName>
        <fullName evidence="2">PAP2 family protein</fullName>
    </submittedName>
</protein>
<comment type="caution">
    <text evidence="2">The sequence shown here is derived from an EMBL/GenBank/DDBJ whole genome shotgun (WGS) entry which is preliminary data.</text>
</comment>
<evidence type="ECO:0000259" key="1">
    <source>
        <dbReference type="SMART" id="SM00014"/>
    </source>
</evidence>
<dbReference type="OrthoDB" id="9789113at2"/>
<dbReference type="PANTHER" id="PTHR14969">
    <property type="entry name" value="SPHINGOSINE-1-PHOSPHATE PHOSPHOHYDROLASE"/>
    <property type="match status" value="1"/>
</dbReference>
<dbReference type="InterPro" id="IPR036938">
    <property type="entry name" value="PAP2/HPO_sf"/>
</dbReference>
<dbReference type="Gene3D" id="1.20.144.10">
    <property type="entry name" value="Phosphatidic acid phosphatase type 2/haloperoxidase"/>
    <property type="match status" value="2"/>
</dbReference>
<dbReference type="RefSeq" id="WP_129031720.1">
    <property type="nucleotide sequence ID" value="NZ_CP059603.1"/>
</dbReference>
<dbReference type="AlphaFoldDB" id="A0A4V1LFJ3"/>
<accession>A0A4V1LFJ3</accession>
<dbReference type="CDD" id="cd03392">
    <property type="entry name" value="PAP2_like_2"/>
    <property type="match status" value="1"/>
</dbReference>
<dbReference type="EMBL" id="QXIL01000004">
    <property type="protein sequence ID" value="RXI79479.1"/>
    <property type="molecule type" value="Genomic_DNA"/>
</dbReference>
<feature type="domain" description="Phosphatidic acid phosphatase type 2/haloperoxidase" evidence="1">
    <location>
        <begin position="88"/>
        <end position="202"/>
    </location>
</feature>
<name>A0A4V1LFJ3_9LACO</name>
<dbReference type="SMART" id="SM00014">
    <property type="entry name" value="acidPPc"/>
    <property type="match status" value="1"/>
</dbReference>
<keyword evidence="3" id="KW-1185">Reference proteome</keyword>
<proteinExistence type="predicted"/>
<reference evidence="2 3" key="1">
    <citation type="submission" date="2018-08" db="EMBL/GenBank/DDBJ databases">
        <title>Lactobacillus suantsai sp. nov., isolated from traditional fermented suan-tsai in Taiwan.</title>
        <authorList>
            <person name="Huang C.-H."/>
        </authorList>
    </citation>
    <scope>NUCLEOTIDE SEQUENCE [LARGE SCALE GENOMIC DNA]</scope>
    <source>
        <strain evidence="2 3">BCRC 12945</strain>
    </source>
</reference>
<gene>
    <name evidence="2" type="ORF">DXH47_03615</name>
</gene>
<dbReference type="PANTHER" id="PTHR14969:SF13">
    <property type="entry name" value="AT30094P"/>
    <property type="match status" value="1"/>
</dbReference>
<evidence type="ECO:0000313" key="2">
    <source>
        <dbReference type="EMBL" id="RXI79479.1"/>
    </source>
</evidence>
<dbReference type="SUPFAM" id="SSF48317">
    <property type="entry name" value="Acid phosphatase/Vanadium-dependent haloperoxidase"/>
    <property type="match status" value="1"/>
</dbReference>